<evidence type="ECO:0000313" key="2">
    <source>
        <dbReference type="EMBL" id="QBK62438.1"/>
    </source>
</evidence>
<accession>A0AAP8YSB6</accession>
<dbReference type="EMBL" id="CP036558">
    <property type="protein sequence ID" value="QBK62438.1"/>
    <property type="molecule type" value="Genomic_DNA"/>
</dbReference>
<sequence>MKRSNLVMGNVSCNADKISKGKQAKKLFYVRSNVGGNVGRVQPFHISSKEKAYYTLKTKVGFYREELEEMQKHFNLKGVFFNIPFNKISSDFVDLDRQDKVYASLEYDVEVIKKLGVILNRLELDDLPFDNDDIAFARGLLIILNNITDCAEIVINYYLSNENLVQIKANKDEAKINKIYDHLEKFINQRKNCISDVKEQIKLLESRISRDSLLLGIKEIINFKGKVGQSVSLMDTLAITIWSLC</sequence>
<keyword evidence="2" id="KW-0614">Plasmid</keyword>
<evidence type="ECO:0000313" key="4">
    <source>
        <dbReference type="Proteomes" id="UP000291995"/>
    </source>
</evidence>
<proteinExistence type="predicted"/>
<keyword evidence="3" id="KW-1185">Reference proteome</keyword>
<gene>
    <name evidence="1" type="ORF">CNO13_04550</name>
    <name evidence="2" type="ORF">EZU67_04525</name>
</gene>
<protein>
    <submittedName>
        <fullName evidence="2">Uncharacterized protein</fullName>
    </submittedName>
</protein>
<reference evidence="4" key="1">
    <citation type="submission" date="2019-03" db="EMBL/GenBank/DDBJ databases">
        <title>Whole genome sequencing of Borrelia miyamotoi strains isolated at the Russian territory.</title>
        <authorList>
            <person name="Kuleshov K.V."/>
            <person name="Platonov A.E."/>
            <person name="Goptar I.A."/>
            <person name="Shipulin G.A."/>
            <person name="Markelov M.L."/>
            <person name="Koetsveld J."/>
            <person name="Kolyasnikova N.M."/>
            <person name="Sarksyan D.S."/>
            <person name="Toporkova M.G."/>
            <person name="Hovius J.W."/>
        </authorList>
    </citation>
    <scope>NUCLEOTIDE SEQUENCE [LARGE SCALE GENOMIC DNA]</scope>
    <source>
        <strain evidence="1">Yekat-1</strain>
        <strain evidence="4">Yekat-76</strain>
        <plasmid evidence="4">lp72</plasmid>
        <plasmid evidence="1">pYekat-1-lp72</plasmid>
    </source>
</reference>
<geneLocation type="plasmid" evidence="2 4">
    <name>lp72</name>
</geneLocation>
<dbReference type="Proteomes" id="UP000291995">
    <property type="component" value="Plasmid lp72"/>
</dbReference>
<dbReference type="RefSeq" id="WP_025444110.1">
    <property type="nucleotide sequence ID" value="NZ_CP024206.2"/>
</dbReference>
<name>A0AAP8YSB6_9SPIR</name>
<dbReference type="EMBL" id="CP024334">
    <property type="protein sequence ID" value="ATQ16457.1"/>
    <property type="molecule type" value="Genomic_DNA"/>
</dbReference>
<organism evidence="2 4">
    <name type="scientific">Borrelia miyamotoi</name>
    <dbReference type="NCBI Taxonomy" id="47466"/>
    <lineage>
        <taxon>Bacteria</taxon>
        <taxon>Pseudomonadati</taxon>
        <taxon>Spirochaetota</taxon>
        <taxon>Spirochaetia</taxon>
        <taxon>Spirochaetales</taxon>
        <taxon>Borreliaceae</taxon>
        <taxon>Borrelia</taxon>
    </lineage>
</organism>
<reference evidence="2" key="2">
    <citation type="submission" date="2022-12" db="EMBL/GenBank/DDBJ databases">
        <title>Whole genome sequencing of Borrelia miyamotoi strains isolated at the Russian territory.</title>
        <authorList>
            <person name="Kuleshov K.V."/>
            <person name="Platonov A.E."/>
            <person name="Goptar I.A."/>
            <person name="Shipulin G.A."/>
            <person name="Markelov M.L."/>
            <person name="Koetsveld J."/>
            <person name="Kolyasnikova N.M."/>
            <person name="Sarksyan D.S."/>
            <person name="Toporkova M.G."/>
            <person name="Hovius J.W."/>
        </authorList>
    </citation>
    <scope>NUCLEOTIDE SEQUENCE</scope>
    <source>
        <strain evidence="3">Yekat-1</strain>
        <strain evidence="2">Yekat-76</strain>
        <plasmid evidence="2">lp72</plasmid>
        <plasmid evidence="3">pYekat-1-lp72</plasmid>
    </source>
</reference>
<geneLocation type="plasmid" evidence="1 3">
    <name>pYekat-1-lp72</name>
</geneLocation>
<dbReference type="Proteomes" id="UP000230633">
    <property type="component" value="Plasmid pYekat-1-lp72"/>
</dbReference>
<dbReference type="AlphaFoldDB" id="A0AAP8YSB6"/>
<dbReference type="Gene3D" id="1.10.3160.10">
    <property type="entry name" value="Bbcrasp-1"/>
    <property type="match status" value="1"/>
</dbReference>
<evidence type="ECO:0000313" key="3">
    <source>
        <dbReference type="Proteomes" id="UP000230633"/>
    </source>
</evidence>
<evidence type="ECO:0000313" key="1">
    <source>
        <dbReference type="EMBL" id="ATQ16457.1"/>
    </source>
</evidence>